<keyword evidence="3" id="KW-0808">Transferase</keyword>
<evidence type="ECO:0000313" key="3">
    <source>
        <dbReference type="EMBL" id="OES46257.1"/>
    </source>
</evidence>
<protein>
    <submittedName>
        <fullName evidence="3">GNAT family N-acetyltransferase</fullName>
    </submittedName>
</protein>
<dbReference type="EMBL" id="MAMP01000004">
    <property type="protein sequence ID" value="OES46257.1"/>
    <property type="molecule type" value="Genomic_DNA"/>
</dbReference>
<dbReference type="PROSITE" id="PS51186">
    <property type="entry name" value="GNAT"/>
    <property type="match status" value="1"/>
</dbReference>
<reference evidence="3 4" key="1">
    <citation type="submission" date="2016-06" db="EMBL/GenBank/DDBJ databases">
        <title>Domibacillus iocasae genome sequencing.</title>
        <authorList>
            <person name="Verma A."/>
            <person name="Pal Y."/>
            <person name="Ojha A.K."/>
            <person name="Krishnamurthi S."/>
        </authorList>
    </citation>
    <scope>NUCLEOTIDE SEQUENCE [LARGE SCALE GENOMIC DNA]</scope>
    <source>
        <strain evidence="3 4">DSM 29979</strain>
    </source>
</reference>
<dbReference type="PANTHER" id="PTHR31438">
    <property type="entry name" value="LYSINE N-ACYLTRANSFERASE C17G9.06C-RELATED"/>
    <property type="match status" value="1"/>
</dbReference>
<organism evidence="3 4">
    <name type="scientific">Domibacillus iocasae</name>
    <dbReference type="NCBI Taxonomy" id="1714016"/>
    <lineage>
        <taxon>Bacteria</taxon>
        <taxon>Bacillati</taxon>
        <taxon>Bacillota</taxon>
        <taxon>Bacilli</taxon>
        <taxon>Bacillales</taxon>
        <taxon>Bacillaceae</taxon>
        <taxon>Domibacillus</taxon>
    </lineage>
</organism>
<dbReference type="Pfam" id="PF13523">
    <property type="entry name" value="Acetyltransf_8"/>
    <property type="match status" value="1"/>
</dbReference>
<dbReference type="GO" id="GO:0046677">
    <property type="term" value="P:response to antibiotic"/>
    <property type="evidence" value="ECO:0007669"/>
    <property type="project" value="UniProtKB-KW"/>
</dbReference>
<sequence length="177" mass="21013">MLFQKGKLKVRLLEEKDQQLLVKWLSDPVVLEFYEGRDNAFDLEKVKKEFYAEEEGMVRGIIEFDGNEIGYIQYYPLSAEDRELYGYGTSDIIYGTDQLIGEVYYWNKGIGKVLVKSVVEHLVKTKQAKKVVMDPQEWNIRAIRCYEKCGFEKVKLLPEHEWHEGKYHNCWLLEYKN</sequence>
<keyword evidence="1" id="KW-0046">Antibiotic resistance</keyword>
<name>A0A1E7DT41_9BACI</name>
<dbReference type="GO" id="GO:0016410">
    <property type="term" value="F:N-acyltransferase activity"/>
    <property type="evidence" value="ECO:0007669"/>
    <property type="project" value="TreeGrafter"/>
</dbReference>
<dbReference type="InterPro" id="IPR000182">
    <property type="entry name" value="GNAT_dom"/>
</dbReference>
<evidence type="ECO:0000313" key="4">
    <source>
        <dbReference type="Proteomes" id="UP000095658"/>
    </source>
</evidence>
<keyword evidence="4" id="KW-1185">Reference proteome</keyword>
<dbReference type="InterPro" id="IPR016181">
    <property type="entry name" value="Acyl_CoA_acyltransferase"/>
</dbReference>
<dbReference type="PANTHER" id="PTHR31438:SF1">
    <property type="entry name" value="LYSINE N-ACYLTRANSFERASE C17G9.06C-RELATED"/>
    <property type="match status" value="1"/>
</dbReference>
<proteinExistence type="predicted"/>
<dbReference type="STRING" id="1714016.BA724_15535"/>
<dbReference type="Gene3D" id="3.40.630.30">
    <property type="match status" value="1"/>
</dbReference>
<dbReference type="SUPFAM" id="SSF55729">
    <property type="entry name" value="Acyl-CoA N-acyltransferases (Nat)"/>
    <property type="match status" value="1"/>
</dbReference>
<dbReference type="RefSeq" id="WP_069937157.1">
    <property type="nucleotide sequence ID" value="NZ_MAMP01000004.1"/>
</dbReference>
<dbReference type="OrthoDB" id="9795206at2"/>
<evidence type="ECO:0000256" key="1">
    <source>
        <dbReference type="ARBA" id="ARBA00023251"/>
    </source>
</evidence>
<dbReference type="Proteomes" id="UP000095658">
    <property type="component" value="Unassembled WGS sequence"/>
</dbReference>
<dbReference type="AlphaFoldDB" id="A0A1E7DT41"/>
<feature type="domain" description="N-acetyltransferase" evidence="2">
    <location>
        <begin position="8"/>
        <end position="173"/>
    </location>
</feature>
<gene>
    <name evidence="3" type="ORF">BA724_15535</name>
</gene>
<evidence type="ECO:0000259" key="2">
    <source>
        <dbReference type="PROSITE" id="PS51186"/>
    </source>
</evidence>
<accession>A0A1E7DT41</accession>
<comment type="caution">
    <text evidence="3">The sequence shown here is derived from an EMBL/GenBank/DDBJ whole genome shotgun (WGS) entry which is preliminary data.</text>
</comment>